<dbReference type="EMBL" id="CP134856">
    <property type="protein sequence ID" value="WNL34393.1"/>
    <property type="molecule type" value="Genomic_DNA"/>
</dbReference>
<evidence type="ECO:0000313" key="1">
    <source>
        <dbReference type="EMBL" id="WNL34393.1"/>
    </source>
</evidence>
<reference evidence="1" key="1">
    <citation type="submission" date="2023-09" db="EMBL/GenBank/DDBJ databases">
        <title>Arcobacter tbilisiensis sp. nov. isolated from chicken meat in Tbilisi, Georgia.</title>
        <authorList>
            <person name="Matthias R."/>
            <person name="Zautner A.E."/>
        </authorList>
    </citation>
    <scope>NUCLEOTIDE SEQUENCE</scope>
    <source>
        <strain evidence="1">LEO 62</strain>
    </source>
</reference>
<sequence length="283" mass="33873">MKYHTNIDTIGIQIDASTIEEQNMIRFMLCRAIQEHNNVYIKWNKFLREEEILFNSSKIGSIKLGIIPLVDSYTKLRYLKYYIVLKFAGLKRYNSNLDNLSYSCLLTACKVLNTFNEPFKLTEIDICLDMHTDIQSTLAICTRKLPRTEYHPLTTSFYKGNTYYLEKYDKYNYKNISQRSYLYNKAEKEGLSFPLTRFELKLQKPFFFKEDFQFERIEKAIKSYTVMYFTNMNEKNMIIDKYNSYSRVAIRDINKMGLEKYMIVSDISKIIDFIKILKTVRFY</sequence>
<dbReference type="AlphaFoldDB" id="A0AA96DVJ4"/>
<name>A0AA96DVJ4_9BACT</name>
<dbReference type="Proteomes" id="UP001305220">
    <property type="component" value="Chromosome"/>
</dbReference>
<gene>
    <name evidence="1" type="ORF">RMP68_02000</name>
</gene>
<dbReference type="RefSeq" id="WP_260912271.1">
    <property type="nucleotide sequence ID" value="NZ_CP128652.1"/>
</dbReference>
<organism evidence="1">
    <name type="scientific">Arcobacter cryaerophilus gv. pseudocryaerophilus</name>
    <dbReference type="NCBI Taxonomy" id="2933791"/>
    <lineage>
        <taxon>Bacteria</taxon>
        <taxon>Pseudomonadati</taxon>
        <taxon>Campylobacterota</taxon>
        <taxon>Epsilonproteobacteria</taxon>
        <taxon>Campylobacterales</taxon>
        <taxon>Arcobacteraceae</taxon>
        <taxon>Aliarcobacter</taxon>
    </lineage>
</organism>
<protein>
    <submittedName>
        <fullName evidence="1">Uncharacterized protein</fullName>
    </submittedName>
</protein>
<proteinExistence type="predicted"/>
<accession>A0AA96DVJ4</accession>